<dbReference type="PANTHER" id="PTHR30273:SF2">
    <property type="entry name" value="PROTEIN FECR"/>
    <property type="match status" value="1"/>
</dbReference>
<keyword evidence="4" id="KW-1185">Reference proteome</keyword>
<dbReference type="PANTHER" id="PTHR30273">
    <property type="entry name" value="PERIPLASMIC SIGNAL SENSOR AND SIGMA FACTOR ACTIVATOR FECR-RELATED"/>
    <property type="match status" value="1"/>
</dbReference>
<dbReference type="PIRSF" id="PIRSF018266">
    <property type="entry name" value="FecR"/>
    <property type="match status" value="1"/>
</dbReference>
<evidence type="ECO:0000313" key="4">
    <source>
        <dbReference type="Proteomes" id="UP000252124"/>
    </source>
</evidence>
<sequence length="322" mass="34563">MSRRATARAELPQSVIREASIWFVRLGADEATPEDGAACRRWIDASPLHRLAWDRVEMLGRQFGQVEPQAGLAVLDRVPSRGRRQALKALSLALGMGGAAAAGLPWRTWTSDFGTVVGERRVTTLSDGSVLTLNTDSAADVRFDAAQRLIVLRKGELHIASHADPAVPGRPLAVATPLGRITALGTRYVVRLLEGEAWVAVTEGAVRIEPAAGGEGAARVVEAGAGTYFNASTVQAARPAPHADAWVQGALFADAMRLDAFVDELSRYRKGRLVCDPAVAGLRISGSFPLGDTDRVLAAVERVLPVQARRYTRYWVVFGPRG</sequence>
<comment type="caution">
    <text evidence="3">The sequence shown here is derived from an EMBL/GenBank/DDBJ whole genome shotgun (WGS) entry which is preliminary data.</text>
</comment>
<dbReference type="EMBL" id="QNRM01000004">
    <property type="protein sequence ID" value="RBP20010.1"/>
    <property type="molecule type" value="Genomic_DNA"/>
</dbReference>
<dbReference type="InterPro" id="IPR006860">
    <property type="entry name" value="FecR"/>
</dbReference>
<evidence type="ECO:0000259" key="1">
    <source>
        <dbReference type="Pfam" id="PF04773"/>
    </source>
</evidence>
<dbReference type="GeneID" id="99729804"/>
<organism evidence="3 4">
    <name type="scientific">Achromobacter marplatensis</name>
    <dbReference type="NCBI Taxonomy" id="470868"/>
    <lineage>
        <taxon>Bacteria</taxon>
        <taxon>Pseudomonadati</taxon>
        <taxon>Pseudomonadota</taxon>
        <taxon>Betaproteobacteria</taxon>
        <taxon>Burkholderiales</taxon>
        <taxon>Alcaligenaceae</taxon>
        <taxon>Achromobacter</taxon>
    </lineage>
</organism>
<dbReference type="Pfam" id="PF16220">
    <property type="entry name" value="DUF4880"/>
    <property type="match status" value="1"/>
</dbReference>
<dbReference type="Pfam" id="PF04773">
    <property type="entry name" value="FecR"/>
    <property type="match status" value="1"/>
</dbReference>
<proteinExistence type="predicted"/>
<dbReference type="InterPro" id="IPR032623">
    <property type="entry name" value="FecR_N"/>
</dbReference>
<dbReference type="RefSeq" id="WP_088589002.1">
    <property type="nucleotide sequence ID" value="NZ_CADIJU010000002.1"/>
</dbReference>
<evidence type="ECO:0000259" key="2">
    <source>
        <dbReference type="Pfam" id="PF16220"/>
    </source>
</evidence>
<dbReference type="Proteomes" id="UP000252124">
    <property type="component" value="Unassembled WGS sequence"/>
</dbReference>
<protein>
    <submittedName>
        <fullName evidence="3">FecR family protein</fullName>
    </submittedName>
</protein>
<accession>A0ABX9GAM2</accession>
<dbReference type="Gene3D" id="2.60.120.1440">
    <property type="match status" value="1"/>
</dbReference>
<reference evidence="3 4" key="1">
    <citation type="submission" date="2018-06" db="EMBL/GenBank/DDBJ databases">
        <title>Genomic Encyclopedia of Type Strains, Phase III (KMG-III): the genomes of soil and plant-associated and newly described type strains.</title>
        <authorList>
            <person name="Whitman W."/>
        </authorList>
    </citation>
    <scope>NUCLEOTIDE SEQUENCE [LARGE SCALE GENOMIC DNA]</scope>
    <source>
        <strain evidence="3 4">CECT 7342</strain>
    </source>
</reference>
<gene>
    <name evidence="3" type="ORF">DFP87_104350</name>
</gene>
<name>A0ABX9GAM2_9BURK</name>
<evidence type="ECO:0000313" key="3">
    <source>
        <dbReference type="EMBL" id="RBP20010.1"/>
    </source>
</evidence>
<feature type="domain" description="FecR protein" evidence="1">
    <location>
        <begin position="115"/>
        <end position="207"/>
    </location>
</feature>
<dbReference type="InterPro" id="IPR012373">
    <property type="entry name" value="Ferrdict_sens_TM"/>
</dbReference>
<feature type="domain" description="FecR N-terminal" evidence="2">
    <location>
        <begin position="17"/>
        <end position="59"/>
    </location>
</feature>